<reference evidence="7" key="1">
    <citation type="journal article" date="2019" name="Int. J. Syst. Evol. Microbiol.">
        <title>The Global Catalogue of Microorganisms (GCM) 10K type strain sequencing project: providing services to taxonomists for standard genome sequencing and annotation.</title>
        <authorList>
            <consortium name="The Broad Institute Genomics Platform"/>
            <consortium name="The Broad Institute Genome Sequencing Center for Infectious Disease"/>
            <person name="Wu L."/>
            <person name="Ma J."/>
        </authorList>
    </citation>
    <scope>NUCLEOTIDE SEQUENCE [LARGE SCALE GENOMIC DNA]</scope>
    <source>
        <strain evidence="7">NBRC 102520</strain>
    </source>
</reference>
<organism evidence="6 7">
    <name type="scientific">Bradyrhizobium iriomotense</name>
    <dbReference type="NCBI Taxonomy" id="441950"/>
    <lineage>
        <taxon>Bacteria</taxon>
        <taxon>Pseudomonadati</taxon>
        <taxon>Pseudomonadota</taxon>
        <taxon>Alphaproteobacteria</taxon>
        <taxon>Hyphomicrobiales</taxon>
        <taxon>Nitrobacteraceae</taxon>
        <taxon>Bradyrhizobium</taxon>
    </lineage>
</organism>
<dbReference type="CDD" id="cd03768">
    <property type="entry name" value="SR_ResInv"/>
    <property type="match status" value="1"/>
</dbReference>
<comment type="similarity">
    <text evidence="1">Belongs to the site-specific recombinase resolvase family.</text>
</comment>
<evidence type="ECO:0000259" key="5">
    <source>
        <dbReference type="PROSITE" id="PS51736"/>
    </source>
</evidence>
<evidence type="ECO:0000256" key="2">
    <source>
        <dbReference type="ARBA" id="ARBA00022908"/>
    </source>
</evidence>
<feature type="domain" description="Resolvase/invertase-type recombinase catalytic" evidence="5">
    <location>
        <begin position="1"/>
        <end position="127"/>
    </location>
</feature>
<dbReference type="PANTHER" id="PTHR30461:SF26">
    <property type="entry name" value="RESOLVASE HOMOLOG YNEB"/>
    <property type="match status" value="1"/>
</dbReference>
<dbReference type="InterPro" id="IPR036162">
    <property type="entry name" value="Resolvase-like_N_sf"/>
</dbReference>
<evidence type="ECO:0000256" key="1">
    <source>
        <dbReference type="ARBA" id="ARBA00009913"/>
    </source>
</evidence>
<dbReference type="PROSITE" id="PS51736">
    <property type="entry name" value="RECOMBINASES_3"/>
    <property type="match status" value="1"/>
</dbReference>
<name>A0ABQ6B948_9BRAD</name>
<dbReference type="SMART" id="SM00857">
    <property type="entry name" value="Resolvase"/>
    <property type="match status" value="1"/>
</dbReference>
<dbReference type="Gene3D" id="3.40.50.1390">
    <property type="entry name" value="Resolvase, N-terminal catalytic domain"/>
    <property type="match status" value="1"/>
</dbReference>
<dbReference type="Proteomes" id="UP001156905">
    <property type="component" value="Unassembled WGS sequence"/>
</dbReference>
<accession>A0ABQ6B948</accession>
<dbReference type="PROSITE" id="PS00398">
    <property type="entry name" value="RECOMBINASES_2"/>
    <property type="match status" value="1"/>
</dbReference>
<comment type="caution">
    <text evidence="6">The sequence shown here is derived from an EMBL/GenBank/DDBJ whole genome shotgun (WGS) entry which is preliminary data.</text>
</comment>
<keyword evidence="4" id="KW-0233">DNA recombination</keyword>
<dbReference type="EMBL" id="BSOW01000039">
    <property type="protein sequence ID" value="GLR90914.1"/>
    <property type="molecule type" value="Genomic_DNA"/>
</dbReference>
<dbReference type="SUPFAM" id="SSF53041">
    <property type="entry name" value="Resolvase-like"/>
    <property type="match status" value="1"/>
</dbReference>
<dbReference type="InterPro" id="IPR050639">
    <property type="entry name" value="SSR_resolvase"/>
</dbReference>
<sequence length="188" mass="21167">MSTLDQKTDRQLVDIPLHRTFTDHASGKDTDRPELAQMVAYVREGDTVVVHSMDRLARNLEDLRRLVRDLTGKGVRVQFLKESLTFTAEASPLSQLLLNVMGSFAEFERALIRERQREGIAIAKTKGVSQACFNDRTGRSVADQGKGRGKKAPLAREYGVSRETVHRYLRASAVPQKSTIKREEEEIA</sequence>
<keyword evidence="7" id="KW-1185">Reference proteome</keyword>
<dbReference type="PANTHER" id="PTHR30461">
    <property type="entry name" value="DNA-INVERTASE FROM LAMBDOID PROPHAGE"/>
    <property type="match status" value="1"/>
</dbReference>
<keyword evidence="3" id="KW-0238">DNA-binding</keyword>
<proteinExistence type="inferred from homology"/>
<protein>
    <submittedName>
        <fullName evidence="6">Resolvase</fullName>
    </submittedName>
</protein>
<evidence type="ECO:0000313" key="6">
    <source>
        <dbReference type="EMBL" id="GLR90914.1"/>
    </source>
</evidence>
<keyword evidence="2" id="KW-0229">DNA integration</keyword>
<evidence type="ECO:0000313" key="7">
    <source>
        <dbReference type="Proteomes" id="UP001156905"/>
    </source>
</evidence>
<gene>
    <name evidence="6" type="primary">tnpR</name>
    <name evidence="6" type="ORF">GCM10007857_76300</name>
</gene>
<dbReference type="InterPro" id="IPR006119">
    <property type="entry name" value="Resolv_N"/>
</dbReference>
<dbReference type="Pfam" id="PF00239">
    <property type="entry name" value="Resolvase"/>
    <property type="match status" value="1"/>
</dbReference>
<evidence type="ECO:0000256" key="3">
    <source>
        <dbReference type="ARBA" id="ARBA00023125"/>
    </source>
</evidence>
<evidence type="ECO:0000256" key="4">
    <source>
        <dbReference type="ARBA" id="ARBA00023172"/>
    </source>
</evidence>
<dbReference type="InterPro" id="IPR006118">
    <property type="entry name" value="Recombinase_CS"/>
</dbReference>